<accession>A0A0S3T3N2</accession>
<proteinExistence type="predicted"/>
<reference evidence="1 2" key="1">
    <citation type="journal article" date="2015" name="Sci. Rep.">
        <title>The power of single molecule real-time sequencing technology in the de novo assembly of a eukaryotic genome.</title>
        <authorList>
            <person name="Sakai H."/>
            <person name="Naito K."/>
            <person name="Ogiso-Tanaka E."/>
            <person name="Takahashi Y."/>
            <person name="Iseki K."/>
            <person name="Muto C."/>
            <person name="Satou K."/>
            <person name="Teruya K."/>
            <person name="Shiroma A."/>
            <person name="Shimoji M."/>
            <person name="Hirano T."/>
            <person name="Itoh T."/>
            <person name="Kaga A."/>
            <person name="Tomooka N."/>
        </authorList>
    </citation>
    <scope>NUCLEOTIDE SEQUENCE [LARGE SCALE GENOMIC DNA]</scope>
    <source>
        <strain evidence="2">cv. Shumari</strain>
    </source>
</reference>
<organism evidence="1 2">
    <name type="scientific">Vigna angularis var. angularis</name>
    <dbReference type="NCBI Taxonomy" id="157739"/>
    <lineage>
        <taxon>Eukaryota</taxon>
        <taxon>Viridiplantae</taxon>
        <taxon>Streptophyta</taxon>
        <taxon>Embryophyta</taxon>
        <taxon>Tracheophyta</taxon>
        <taxon>Spermatophyta</taxon>
        <taxon>Magnoliopsida</taxon>
        <taxon>eudicotyledons</taxon>
        <taxon>Gunneridae</taxon>
        <taxon>Pentapetalae</taxon>
        <taxon>rosids</taxon>
        <taxon>fabids</taxon>
        <taxon>Fabales</taxon>
        <taxon>Fabaceae</taxon>
        <taxon>Papilionoideae</taxon>
        <taxon>50 kb inversion clade</taxon>
        <taxon>NPAAA clade</taxon>
        <taxon>indigoferoid/millettioid clade</taxon>
        <taxon>Phaseoleae</taxon>
        <taxon>Vigna</taxon>
    </lineage>
</organism>
<dbReference type="EMBL" id="AP015043">
    <property type="protein sequence ID" value="BAT99707.1"/>
    <property type="molecule type" value="Genomic_DNA"/>
</dbReference>
<dbReference type="AlphaFoldDB" id="A0A0S3T3N2"/>
<gene>
    <name evidence="1" type="primary">Vigan.10G121500</name>
    <name evidence="1" type="ORF">VIGAN_10121500</name>
</gene>
<protein>
    <submittedName>
        <fullName evidence="1">Uncharacterized protein</fullName>
    </submittedName>
</protein>
<evidence type="ECO:0000313" key="2">
    <source>
        <dbReference type="Proteomes" id="UP000291084"/>
    </source>
</evidence>
<evidence type="ECO:0000313" key="1">
    <source>
        <dbReference type="EMBL" id="BAT99707.1"/>
    </source>
</evidence>
<name>A0A0S3T3N2_PHAAN</name>
<keyword evidence="2" id="KW-1185">Reference proteome</keyword>
<sequence>VESPKLWVLRVSGSHLFPFWIPNFILEVARECEREPLSLQPLFTFTKPAIHCRCNQCWFLSTIERRNHH</sequence>
<dbReference type="Proteomes" id="UP000291084">
    <property type="component" value="Chromosome 10"/>
</dbReference>
<feature type="non-terminal residue" evidence="1">
    <location>
        <position position="1"/>
    </location>
</feature>